<dbReference type="STRING" id="168276.SAMN05444580_101495"/>
<accession>A0A1G6NBR3</accession>
<keyword evidence="2" id="KW-1185">Reference proteome</keyword>
<evidence type="ECO:0000313" key="2">
    <source>
        <dbReference type="Proteomes" id="UP000199417"/>
    </source>
</evidence>
<reference evidence="1 2" key="1">
    <citation type="submission" date="2016-10" db="EMBL/GenBank/DDBJ databases">
        <authorList>
            <person name="de Groot N.N."/>
        </authorList>
    </citation>
    <scope>NUCLEOTIDE SEQUENCE [LARGE SCALE GENOMIC DNA]</scope>
    <source>
        <strain evidence="1 2">JCM 11308</strain>
    </source>
</reference>
<dbReference type="Proteomes" id="UP000199417">
    <property type="component" value="Unassembled WGS sequence"/>
</dbReference>
<proteinExistence type="predicted"/>
<sequence length="416" mass="44781">MYLSANRKNFPKYDGAVTSRWPRFLGGSDNDDGIRRARESMTTAFLAMDARQRTVETAVEASAALFPERDIRRAWAPVRDACYAAASAYVALSDRTGATSPGPESVSVDRTTRQLSDATHALDVFYDTHGAHLDGATATLQAVPQVARQARADADAARARLCGPDQAYAGYSSVRAGSADLDAATLDLDAASTLHDARDIRAATARVLAAVATLLESLSAAPTREREARTALASVRTRVDAVRTRSGGLRGAYSAILREFNMASSQDLTGNEEASRRHIEAAATGLADIERALAGGDPDLALEHTETVRTHLTAADRAVDSVTERLRLLREVRQDPAAKLAAVRFRLKDAQHLAVDSGHIAEWGSVLDAQLDRIDRISGGLQGTHPDYWAYITELDSVSEFIAGVVQRMRGQAGKR</sequence>
<evidence type="ECO:0000313" key="1">
    <source>
        <dbReference type="EMBL" id="SDC65242.1"/>
    </source>
</evidence>
<organism evidence="1 2">
    <name type="scientific">Rhodococcus tukisamuensis</name>
    <dbReference type="NCBI Taxonomy" id="168276"/>
    <lineage>
        <taxon>Bacteria</taxon>
        <taxon>Bacillati</taxon>
        <taxon>Actinomycetota</taxon>
        <taxon>Actinomycetes</taxon>
        <taxon>Mycobacteriales</taxon>
        <taxon>Nocardiaceae</taxon>
        <taxon>Rhodococcus</taxon>
    </lineage>
</organism>
<dbReference type="AlphaFoldDB" id="A0A1G6NBR3"/>
<gene>
    <name evidence="1" type="ORF">SAMN05444580_101495</name>
</gene>
<name>A0A1G6NBR3_9NOCA</name>
<protein>
    <submittedName>
        <fullName evidence="1">Uncharacterized protein</fullName>
    </submittedName>
</protein>
<dbReference type="EMBL" id="FNAB01000001">
    <property type="protein sequence ID" value="SDC65242.1"/>
    <property type="molecule type" value="Genomic_DNA"/>
</dbReference>